<evidence type="ECO:0000313" key="2">
    <source>
        <dbReference type="EMBL" id="CAD9236227.1"/>
    </source>
</evidence>
<dbReference type="GO" id="GO:0005829">
    <property type="term" value="C:cytosol"/>
    <property type="evidence" value="ECO:0007669"/>
    <property type="project" value="GOC"/>
</dbReference>
<dbReference type="InterPro" id="IPR056913">
    <property type="entry name" value="TRAPPC10/Trs130_N"/>
</dbReference>
<protein>
    <recommendedName>
        <fullName evidence="1">TRAPPC10/Trs130 N-terminal domain-containing protein</fullName>
    </recommendedName>
</protein>
<dbReference type="GO" id="GO:1990071">
    <property type="term" value="C:TRAPPII protein complex"/>
    <property type="evidence" value="ECO:0007669"/>
    <property type="project" value="InterPro"/>
</dbReference>
<dbReference type="GO" id="GO:0034498">
    <property type="term" value="P:early endosome to Golgi transport"/>
    <property type="evidence" value="ECO:0007669"/>
    <property type="project" value="TreeGrafter"/>
</dbReference>
<sequence>MEDGEILAVPSLAITQGSAPAPSAAVGVGELNVNAGITSGNRAQSAMGGASVNPPRLPSAGSAISPFLTNPPWHSRPYVYVFVVVAPDLDAYRESGPRKRLRQFCEACVESKVETIIIYAPPWEPKTSSLSSSVVTSTSSSSSKRFWDSEDATTRAQRRVLEKLRAEVNAIKAKDRIVVVRTQQDFSSEFVPKLKECIREAVEVRLQAYEDEVHRVFSNRLLSDWSFHHFFLLKEGLSFLYVQLGRHDMALRCYDELAAHFSERDERENSFGAVFGDDGAIGVTNAAAKDFRALINAGSITELDFRTYLFARQLELLDAEQKYSEIADRGKRFIALITKRSAEESARQTTMISSTFRDAWCYSASTALISILEPNVLSGPLTDGALESAKDRNVARLVASLYVLAIKSFSELVAIHLPGSFSSLNCVTDQEQSTVVGQECRSPSDTGVSNPELRIFLESVPLAESQFSKLSSRGAVLYELGGRPRSACSLSGNAGRVHLRNGSLEKARTQLSRQSQIFNHDHGWLALQIKGREDLASCEKLLGMQHEYLVSCINLLALFRDSYCKPFVSDELIPKYQSQASRWAREVETVAKLLPPAGFRYGLNHLFDVYMMAHPTPWREGDEAHATIVIDSDLHCELSLDSATAVFLLRGQARNAGAVPALGPRSRSVGRASSKASSPSFEMKTVDPFKISYGFNQVKVKTADVPWAGSYDLSRINLVVGRLKLTWSSEKNGLSLAGSGLLESSASTSMMARLDRQVSFRATPRPESAIVQVEQTRQLFFVAEAWQYICVSITSGPLGICAGAEMEVELSLPSDTISAASVSLMSGSAARNYVNNGKLQDSWGDILSVNLVDDSVTCGRIAFSEAWKENERRCGLIAVAVSFVEPASLTPDSVHGDEFSSFDGLSCSIRCEFVGCEAKASNNREFECTVVENLRFLRPVSIGARLQTRGTNKALVCCSLQYPHMSSSVVVRDVNLSLPKWGVADPCACGGILPVELTPCSSLFLAIPIEFSPSWSPGEPDEALEDSTGILRVELTGQGILEEIVCEGMLDLDQLIRRKSRFSLTCTGPRFAELGRPYVIQYHLSILRDAFEEEPTSLLFSLESDDSAWMQLGRVRGDIIFESPSIDVCSTIIPLRTGRVLAPQFRILEIDGLHCEDEMIENDHVVWVKPAPSIFLASESC</sequence>
<name>A0A7S1THP0_9RHOD</name>
<dbReference type="PANTHER" id="PTHR13251">
    <property type="entry name" value="EPILEPSY HOLOPROSENCEPHALY CANDIDATE 1/TMEM1"/>
    <property type="match status" value="1"/>
</dbReference>
<dbReference type="AlphaFoldDB" id="A0A7S1THP0"/>
<dbReference type="PANTHER" id="PTHR13251:SF3">
    <property type="entry name" value="TRAFFICKING PROTEIN PARTICLE COMPLEX SUBUNIT 10"/>
    <property type="match status" value="1"/>
</dbReference>
<dbReference type="Pfam" id="PF23036">
    <property type="entry name" value="TRAPPC10_1st"/>
    <property type="match status" value="1"/>
</dbReference>
<dbReference type="GO" id="GO:0006891">
    <property type="term" value="P:intra-Golgi vesicle-mediated transport"/>
    <property type="evidence" value="ECO:0007669"/>
    <property type="project" value="TreeGrafter"/>
</dbReference>
<accession>A0A7S1THP0</accession>
<evidence type="ECO:0000259" key="1">
    <source>
        <dbReference type="Pfam" id="PF23036"/>
    </source>
</evidence>
<organism evidence="2">
    <name type="scientific">Compsopogon caeruleus</name>
    <dbReference type="NCBI Taxonomy" id="31354"/>
    <lineage>
        <taxon>Eukaryota</taxon>
        <taxon>Rhodophyta</taxon>
        <taxon>Compsopogonophyceae</taxon>
        <taxon>Compsopogonales</taxon>
        <taxon>Compsopogonaceae</taxon>
        <taxon>Compsopogon</taxon>
    </lineage>
</organism>
<dbReference type="InterPro" id="IPR045126">
    <property type="entry name" value="TRAPPC10/Trs130"/>
</dbReference>
<reference evidence="2" key="1">
    <citation type="submission" date="2021-01" db="EMBL/GenBank/DDBJ databases">
        <authorList>
            <person name="Corre E."/>
            <person name="Pelletier E."/>
            <person name="Niang G."/>
            <person name="Scheremetjew M."/>
            <person name="Finn R."/>
            <person name="Kale V."/>
            <person name="Holt S."/>
            <person name="Cochrane G."/>
            <person name="Meng A."/>
            <person name="Brown T."/>
            <person name="Cohen L."/>
        </authorList>
    </citation>
    <scope>NUCLEOTIDE SEQUENCE</scope>
    <source>
        <strain evidence="2">SAG 36.94</strain>
    </source>
</reference>
<dbReference type="EMBL" id="HBGH01014934">
    <property type="protein sequence ID" value="CAD9236227.1"/>
    <property type="molecule type" value="Transcribed_RNA"/>
</dbReference>
<proteinExistence type="predicted"/>
<feature type="domain" description="TRAPPC10/Trs130 N-terminal" evidence="1">
    <location>
        <begin position="74"/>
        <end position="327"/>
    </location>
</feature>
<gene>
    <name evidence="2" type="ORF">CCAE0312_LOCUS8320</name>
</gene>